<gene>
    <name evidence="1" type="ORF">D915_002159</name>
</gene>
<dbReference type="AlphaFoldDB" id="A0A4E0RDP4"/>
<comment type="caution">
    <text evidence="1">The sequence shown here is derived from an EMBL/GenBank/DDBJ whole genome shotgun (WGS) entry which is preliminary data.</text>
</comment>
<accession>A0A4E0RDP4</accession>
<evidence type="ECO:0000313" key="2">
    <source>
        <dbReference type="Proteomes" id="UP000230066"/>
    </source>
</evidence>
<name>A0A4E0RDP4_FASHE</name>
<keyword evidence="2" id="KW-1185">Reference proteome</keyword>
<dbReference type="EMBL" id="JXXN02000580">
    <property type="protein sequence ID" value="THD26939.1"/>
    <property type="molecule type" value="Genomic_DNA"/>
</dbReference>
<proteinExistence type="predicted"/>
<evidence type="ECO:0000313" key="1">
    <source>
        <dbReference type="EMBL" id="THD26939.1"/>
    </source>
</evidence>
<reference evidence="1" key="1">
    <citation type="submission" date="2019-03" db="EMBL/GenBank/DDBJ databases">
        <title>Improved annotation for the trematode Fasciola hepatica.</title>
        <authorList>
            <person name="Choi Y.-J."/>
            <person name="Martin J."/>
            <person name="Mitreva M."/>
        </authorList>
    </citation>
    <scope>NUCLEOTIDE SEQUENCE [LARGE SCALE GENOMIC DNA]</scope>
</reference>
<dbReference type="PANTHER" id="PTHR33504:SF1">
    <property type="entry name" value="FAMILY WITH SEQUENCE SIMILARITY 90, MEMBER A1B"/>
    <property type="match status" value="1"/>
</dbReference>
<dbReference type="PANTHER" id="PTHR33504">
    <property type="entry name" value="NADH DEHYDROGENASE (UBIQUINONE) 1 BETA SUBCOMPLEX, 4"/>
    <property type="match status" value="1"/>
</dbReference>
<dbReference type="Proteomes" id="UP000230066">
    <property type="component" value="Unassembled WGS sequence"/>
</dbReference>
<organism evidence="1 2">
    <name type="scientific">Fasciola hepatica</name>
    <name type="common">Liver fluke</name>
    <dbReference type="NCBI Taxonomy" id="6192"/>
    <lineage>
        <taxon>Eukaryota</taxon>
        <taxon>Metazoa</taxon>
        <taxon>Spiralia</taxon>
        <taxon>Lophotrochozoa</taxon>
        <taxon>Platyhelminthes</taxon>
        <taxon>Trematoda</taxon>
        <taxon>Digenea</taxon>
        <taxon>Plagiorchiida</taxon>
        <taxon>Echinostomata</taxon>
        <taxon>Echinostomatoidea</taxon>
        <taxon>Fasciolidae</taxon>
        <taxon>Fasciola</taxon>
    </lineage>
</organism>
<protein>
    <submittedName>
        <fullName evidence="1">Uncharacterized protein</fullName>
    </submittedName>
</protein>
<sequence length="340" mass="39607">MDVIRSNSRATRYNEYARTIQRCWISYKNRQIFRLLLLIVQSLHRIKSQEILKFLLPSEALFFKENSNMIPVIKFRLSGLSFPPRICFKISALSRKGSMKYLSGRQKIDATLPVILAIHIHRLTQNVHGLLQTIGRVRYLSVIYQDLLSTELNDTSNDGSQNRAFDEMVATFGGRQNYWRFLDGQNLVRFSPTMDIASVVRKLLGQQLMCRCREHLERLTQPGSTDITCRTILTLLHKQNHNKCLKSYRKALNKTKPDRIDWTVSRHSNRTEQLRYMYTSISPSLQSYKSPPGDEEYVSKVSQMVNPELDIVNTENPDTIELYDWSQNLPNTLIVMEENE</sequence>